<keyword evidence="3" id="KW-1185">Reference proteome</keyword>
<dbReference type="Gene3D" id="3.40.630.30">
    <property type="match status" value="1"/>
</dbReference>
<dbReference type="Proteomes" id="UP000478740">
    <property type="component" value="Unassembled WGS sequence"/>
</dbReference>
<dbReference type="InterPro" id="IPR016181">
    <property type="entry name" value="Acyl_CoA_acyltransferase"/>
</dbReference>
<evidence type="ECO:0000313" key="2">
    <source>
        <dbReference type="EMBL" id="MTH65644.1"/>
    </source>
</evidence>
<protein>
    <submittedName>
        <fullName evidence="2">GNAT family N-acetyltransferase</fullName>
    </submittedName>
</protein>
<dbReference type="Pfam" id="PF13508">
    <property type="entry name" value="Acetyltransf_7"/>
    <property type="match status" value="1"/>
</dbReference>
<feature type="domain" description="N-acetyltransferase" evidence="1">
    <location>
        <begin position="4"/>
        <end position="152"/>
    </location>
</feature>
<dbReference type="GO" id="GO:0016747">
    <property type="term" value="F:acyltransferase activity, transferring groups other than amino-acyl groups"/>
    <property type="evidence" value="ECO:0007669"/>
    <property type="project" value="InterPro"/>
</dbReference>
<name>A0A6L6J4J7_9RHOB</name>
<dbReference type="PROSITE" id="PS51186">
    <property type="entry name" value="GNAT"/>
    <property type="match status" value="1"/>
</dbReference>
<dbReference type="SUPFAM" id="SSF55729">
    <property type="entry name" value="Acyl-CoA N-acyltransferases (Nat)"/>
    <property type="match status" value="1"/>
</dbReference>
<accession>A0A6L6J4J7</accession>
<proteinExistence type="predicted"/>
<organism evidence="2 3">
    <name type="scientific">Paracoccus shanxieyensis</name>
    <dbReference type="NCBI Taxonomy" id="2675752"/>
    <lineage>
        <taxon>Bacteria</taxon>
        <taxon>Pseudomonadati</taxon>
        <taxon>Pseudomonadota</taxon>
        <taxon>Alphaproteobacteria</taxon>
        <taxon>Rhodobacterales</taxon>
        <taxon>Paracoccaceae</taxon>
        <taxon>Paracoccus</taxon>
    </lineage>
</organism>
<evidence type="ECO:0000313" key="3">
    <source>
        <dbReference type="Proteomes" id="UP000478740"/>
    </source>
</evidence>
<sequence length="152" mass="16451">MRTPILRPYDEKDLSSCLAIFDGNVPAFFAADERAEFQKHLESADRAAAPYIVLEDVTGIVACGGLSIDASRKTAALSWGMVERSLQGQGLGRLLTETRLALARSIPGIMQVDLSTSQHTSGFYEAFGFTVIRAVPCGFGPGLDRLEMALRL</sequence>
<dbReference type="EMBL" id="WMII01000015">
    <property type="protein sequence ID" value="MTH65644.1"/>
    <property type="molecule type" value="Genomic_DNA"/>
</dbReference>
<dbReference type="AlphaFoldDB" id="A0A6L6J4J7"/>
<evidence type="ECO:0000259" key="1">
    <source>
        <dbReference type="PROSITE" id="PS51186"/>
    </source>
</evidence>
<gene>
    <name evidence="2" type="ORF">GL284_15325</name>
</gene>
<dbReference type="InterPro" id="IPR000182">
    <property type="entry name" value="GNAT_dom"/>
</dbReference>
<reference evidence="2 3" key="1">
    <citation type="submission" date="2019-11" db="EMBL/GenBank/DDBJ databases">
        <authorList>
            <person name="Dong K."/>
        </authorList>
    </citation>
    <scope>NUCLEOTIDE SEQUENCE [LARGE SCALE GENOMIC DNA]</scope>
    <source>
        <strain evidence="2 3">DK608</strain>
    </source>
</reference>
<comment type="caution">
    <text evidence="2">The sequence shown here is derived from an EMBL/GenBank/DDBJ whole genome shotgun (WGS) entry which is preliminary data.</text>
</comment>
<dbReference type="CDD" id="cd04301">
    <property type="entry name" value="NAT_SF"/>
    <property type="match status" value="1"/>
</dbReference>